<dbReference type="PANTHER" id="PTHR39322">
    <property type="entry name" value="ACYL-HOMOSERINE-LACTONE SYNTHASE"/>
    <property type="match status" value="1"/>
</dbReference>
<keyword evidence="2 7" id="KW-0673">Quorum sensing</keyword>
<evidence type="ECO:0000313" key="10">
    <source>
        <dbReference type="Proteomes" id="UP000245698"/>
    </source>
</evidence>
<dbReference type="NCBIfam" id="NF010408">
    <property type="entry name" value="PRK13834.1"/>
    <property type="match status" value="1"/>
</dbReference>
<keyword evidence="10" id="KW-1185">Reference proteome</keyword>
<dbReference type="RefSeq" id="WP_123147736.1">
    <property type="nucleotide sequence ID" value="NZ_FUIG01000019.1"/>
</dbReference>
<dbReference type="InterPro" id="IPR018311">
    <property type="entry name" value="Autoind_synth_CS"/>
</dbReference>
<evidence type="ECO:0000256" key="7">
    <source>
        <dbReference type="PROSITE-ProRule" id="PRU00533"/>
    </source>
</evidence>
<dbReference type="PRINTS" id="PR01549">
    <property type="entry name" value="AUTOINDCRSYN"/>
</dbReference>
<dbReference type="EMBL" id="FUIG01000019">
    <property type="protein sequence ID" value="SJM30266.1"/>
    <property type="molecule type" value="Genomic_DNA"/>
</dbReference>
<protein>
    <recommendedName>
        <fullName evidence="1 8">Acyl-homoserine-lactone synthase</fullName>
        <ecNumber evidence="1 8">2.3.1.184</ecNumber>
    </recommendedName>
    <alternativeName>
        <fullName evidence="8">Autoinducer synthesis protein</fullName>
    </alternativeName>
</protein>
<accession>A0A2P9AGN5</accession>
<dbReference type="GO" id="GO:0009372">
    <property type="term" value="P:quorum sensing"/>
    <property type="evidence" value="ECO:0007669"/>
    <property type="project" value="UniProtKB-UniRule"/>
</dbReference>
<dbReference type="InterPro" id="IPR001690">
    <property type="entry name" value="Autoind_synthase"/>
</dbReference>
<dbReference type="PANTHER" id="PTHR39322:SF1">
    <property type="entry name" value="ISOVALERYL-HOMOSERINE LACTONE SYNTHASE"/>
    <property type="match status" value="1"/>
</dbReference>
<dbReference type="EC" id="2.3.1.184" evidence="1 8"/>
<gene>
    <name evidence="9" type="primary">traI</name>
    <name evidence="9" type="ORF">BQ8482_130165</name>
</gene>
<name>A0A2P9AGN5_9HYPH</name>
<dbReference type="AlphaFoldDB" id="A0A2P9AGN5"/>
<dbReference type="Proteomes" id="UP000245698">
    <property type="component" value="Unassembled WGS sequence"/>
</dbReference>
<dbReference type="PROSITE" id="PS00949">
    <property type="entry name" value="AUTOINDUCER_SYNTH_1"/>
    <property type="match status" value="1"/>
</dbReference>
<dbReference type="GO" id="GO:0007165">
    <property type="term" value="P:signal transduction"/>
    <property type="evidence" value="ECO:0007669"/>
    <property type="project" value="TreeGrafter"/>
</dbReference>
<dbReference type="InterPro" id="IPR016181">
    <property type="entry name" value="Acyl_CoA_acyltransferase"/>
</dbReference>
<proteinExistence type="inferred from homology"/>
<dbReference type="GO" id="GO:0061579">
    <property type="term" value="F:N-acyl homoserine lactone synthase activity"/>
    <property type="evidence" value="ECO:0007669"/>
    <property type="project" value="UniProtKB-UniRule"/>
</dbReference>
<keyword evidence="5 7" id="KW-0071">Autoinducer synthesis</keyword>
<evidence type="ECO:0000256" key="6">
    <source>
        <dbReference type="ARBA" id="ARBA00048576"/>
    </source>
</evidence>
<evidence type="ECO:0000256" key="5">
    <source>
        <dbReference type="ARBA" id="ARBA00022929"/>
    </source>
</evidence>
<dbReference type="Pfam" id="PF00765">
    <property type="entry name" value="Autoind_synth"/>
    <property type="match status" value="1"/>
</dbReference>
<dbReference type="Gene3D" id="3.40.630.30">
    <property type="match status" value="1"/>
</dbReference>
<evidence type="ECO:0000313" key="9">
    <source>
        <dbReference type="EMBL" id="SJM30266.1"/>
    </source>
</evidence>
<comment type="similarity">
    <text evidence="7 8">Belongs to the autoinducer synthase family.</text>
</comment>
<organism evidence="9 10">
    <name type="scientific">Mesorhizobium delmotii</name>
    <dbReference type="NCBI Taxonomy" id="1631247"/>
    <lineage>
        <taxon>Bacteria</taxon>
        <taxon>Pseudomonadati</taxon>
        <taxon>Pseudomonadota</taxon>
        <taxon>Alphaproteobacteria</taxon>
        <taxon>Hyphomicrobiales</taxon>
        <taxon>Phyllobacteriaceae</taxon>
        <taxon>Mesorhizobium</taxon>
    </lineage>
</organism>
<keyword evidence="9" id="KW-0012">Acyltransferase</keyword>
<evidence type="ECO:0000256" key="4">
    <source>
        <dbReference type="ARBA" id="ARBA00022691"/>
    </source>
</evidence>
<sequence>MRALAIPPDAYDDFAGFLDAMHRLRARIFKGRLGWSVVTRDGRETDEFDALKPTYILAISSASTVVGCARLLPANGPNMIEALFPDLVQSGALKPHPAMIESSRFCVDTSLDEGRAGGSLHDATLTMFAAIIEWSMANGYREIATGTDLRIERILNRAGWPMRRIGEPRRIGETTAIVGMLPADRASLERVRPRSYRSVLCPKLRAA</sequence>
<comment type="catalytic activity">
    <reaction evidence="6 8">
        <text>a fatty acyl-[ACP] + S-adenosyl-L-methionine = an N-acyl-L-homoserine lactone + S-methyl-5'-thioadenosine + holo-[ACP] + H(+)</text>
        <dbReference type="Rhea" id="RHEA:10096"/>
        <dbReference type="Rhea" id="RHEA-COMP:9685"/>
        <dbReference type="Rhea" id="RHEA-COMP:14125"/>
        <dbReference type="ChEBI" id="CHEBI:15378"/>
        <dbReference type="ChEBI" id="CHEBI:17509"/>
        <dbReference type="ChEBI" id="CHEBI:55474"/>
        <dbReference type="ChEBI" id="CHEBI:59789"/>
        <dbReference type="ChEBI" id="CHEBI:64479"/>
        <dbReference type="ChEBI" id="CHEBI:138651"/>
        <dbReference type="EC" id="2.3.1.184"/>
    </reaction>
</comment>
<evidence type="ECO:0000256" key="3">
    <source>
        <dbReference type="ARBA" id="ARBA00022679"/>
    </source>
</evidence>
<keyword evidence="4 8" id="KW-0949">S-adenosyl-L-methionine</keyword>
<reference evidence="10" key="1">
    <citation type="submission" date="2016-12" db="EMBL/GenBank/DDBJ databases">
        <authorList>
            <person name="Brunel B."/>
        </authorList>
    </citation>
    <scope>NUCLEOTIDE SEQUENCE [LARGE SCALE GENOMIC DNA]</scope>
</reference>
<keyword evidence="3 8" id="KW-0808">Transferase</keyword>
<evidence type="ECO:0000256" key="1">
    <source>
        <dbReference type="ARBA" id="ARBA00012340"/>
    </source>
</evidence>
<dbReference type="PROSITE" id="PS51187">
    <property type="entry name" value="AUTOINDUCER_SYNTH_2"/>
    <property type="match status" value="1"/>
</dbReference>
<evidence type="ECO:0000256" key="2">
    <source>
        <dbReference type="ARBA" id="ARBA00022654"/>
    </source>
</evidence>
<dbReference type="SUPFAM" id="SSF55729">
    <property type="entry name" value="Acyl-CoA N-acyltransferases (Nat)"/>
    <property type="match status" value="1"/>
</dbReference>
<evidence type="ECO:0000256" key="8">
    <source>
        <dbReference type="RuleBase" id="RU361135"/>
    </source>
</evidence>